<dbReference type="PANTHER" id="PTHR40129">
    <property type="entry name" value="KETOPANTOATE REDUCTASE N-TERMINAL DOMAIN-CONTAINING PROTEIN"/>
    <property type="match status" value="1"/>
</dbReference>
<dbReference type="PANTHER" id="PTHR40129:SF2">
    <property type="entry name" value="KETOPANTOATE REDUCTASE N-TERMINAL DOMAIN-CONTAINING PROTEIN"/>
    <property type="match status" value="1"/>
</dbReference>
<dbReference type="KEGG" id="nio:NITINOP_2624"/>
<dbReference type="EMBL" id="LN885086">
    <property type="protein sequence ID" value="CUQ67596.1"/>
    <property type="molecule type" value="Genomic_DNA"/>
</dbReference>
<dbReference type="OrthoDB" id="9808276at2"/>
<gene>
    <name evidence="1" type="ORF">NITINOP_2624</name>
</gene>
<dbReference type="AlphaFoldDB" id="A0A0S4KT05"/>
<dbReference type="Gene3D" id="3.40.50.720">
    <property type="entry name" value="NAD(P)-binding Rossmann-like Domain"/>
    <property type="match status" value="1"/>
</dbReference>
<organism evidence="1 2">
    <name type="scientific">Candidatus Nitrospira inopinata</name>
    <dbReference type="NCBI Taxonomy" id="1715989"/>
    <lineage>
        <taxon>Bacteria</taxon>
        <taxon>Pseudomonadati</taxon>
        <taxon>Nitrospirota</taxon>
        <taxon>Nitrospiria</taxon>
        <taxon>Nitrospirales</taxon>
        <taxon>Nitrospiraceae</taxon>
        <taxon>Nitrospira</taxon>
    </lineage>
</organism>
<protein>
    <submittedName>
        <fullName evidence="1">Putative NAD-dependent epimerase/dehydratase</fullName>
    </submittedName>
</protein>
<sequence length="277" mass="30877">MTAETVKPLVILGTGYTGRLVYERGQAQYRVVLATSRDPDRHLLFVPPERRIRFDLADRTTWRNLPRDFNLLWCFPAEPLGLVQEFAATINMTADRLVVLGSTSAYQTTLSRNDPPAWVDETAPLDRSKPRVQGDEWLRTTCRAIVLRVSGIYGPGRHPLKWIKQGRVGPSRKYVNLIHVEDLAEICLVALERGMPGEAYNVSDGTPRTWQDICRLAREQFGVQPVVEVEDGSIGKCIDNGKLLSLLAQAGVPLLHTDLLQSLEQIVAAEAPSEATP</sequence>
<dbReference type="STRING" id="1715989.NITINOP_2624"/>
<dbReference type="Proteomes" id="UP000066284">
    <property type="component" value="Chromosome 1"/>
</dbReference>
<proteinExistence type="predicted"/>
<evidence type="ECO:0000313" key="1">
    <source>
        <dbReference type="EMBL" id="CUQ67596.1"/>
    </source>
</evidence>
<dbReference type="InterPro" id="IPR036291">
    <property type="entry name" value="NAD(P)-bd_dom_sf"/>
</dbReference>
<evidence type="ECO:0000313" key="2">
    <source>
        <dbReference type="Proteomes" id="UP000066284"/>
    </source>
</evidence>
<accession>A0A0S4KT05</accession>
<keyword evidence="2" id="KW-1185">Reference proteome</keyword>
<dbReference type="RefSeq" id="WP_062486203.1">
    <property type="nucleotide sequence ID" value="NZ_LN885086.1"/>
</dbReference>
<reference evidence="2" key="1">
    <citation type="submission" date="2015-09" db="EMBL/GenBank/DDBJ databases">
        <authorList>
            <person name="Daims H."/>
        </authorList>
    </citation>
    <scope>NUCLEOTIDE SEQUENCE [LARGE SCALE GENOMIC DNA]</scope>
</reference>
<name>A0A0S4KT05_9BACT</name>
<dbReference type="SUPFAM" id="SSF51735">
    <property type="entry name" value="NAD(P)-binding Rossmann-fold domains"/>
    <property type="match status" value="1"/>
</dbReference>